<dbReference type="EMBL" id="JAHDYR010000005">
    <property type="protein sequence ID" value="KAG9396783.1"/>
    <property type="molecule type" value="Genomic_DNA"/>
</dbReference>
<proteinExistence type="predicted"/>
<dbReference type="InterPro" id="IPR052055">
    <property type="entry name" value="Hepadnavirus_pol/RT"/>
</dbReference>
<dbReference type="SUPFAM" id="SSF53098">
    <property type="entry name" value="Ribonuclease H-like"/>
    <property type="match status" value="1"/>
</dbReference>
<dbReference type="OrthoDB" id="10058284at2759"/>
<evidence type="ECO:0000313" key="2">
    <source>
        <dbReference type="EMBL" id="KAG9396783.1"/>
    </source>
</evidence>
<keyword evidence="3" id="KW-1185">Reference proteome</keyword>
<protein>
    <submittedName>
        <fullName evidence="2">RNase H</fullName>
    </submittedName>
</protein>
<organism evidence="2 3">
    <name type="scientific">Carpediemonas membranifera</name>
    <dbReference type="NCBI Taxonomy" id="201153"/>
    <lineage>
        <taxon>Eukaryota</taxon>
        <taxon>Metamonada</taxon>
        <taxon>Carpediemonas-like organisms</taxon>
        <taxon>Carpediemonas</taxon>
    </lineage>
</organism>
<accession>A0A8J6B6N4</accession>
<evidence type="ECO:0000256" key="1">
    <source>
        <dbReference type="SAM" id="Phobius"/>
    </source>
</evidence>
<evidence type="ECO:0000313" key="3">
    <source>
        <dbReference type="Proteomes" id="UP000717585"/>
    </source>
</evidence>
<gene>
    <name evidence="2" type="ORF">J8273_1826</name>
</gene>
<dbReference type="AlphaFoldDB" id="A0A8J6B6N4"/>
<dbReference type="CDD" id="cd09275">
    <property type="entry name" value="RNase_HI_RT_DIRS1"/>
    <property type="match status" value="1"/>
</dbReference>
<sequence>MKFRLSEAKRAKYSQNVDKILTERRFLRKDLLKLVGRLTFCTICIGPAALVRTRELSIIASATSKLWRIRRTDLSKEAFEDLKWWRAALSSAPSKSFCPTPPSARVETDASNTHGGAICFSSGGSREWSTTWRGKEAELHITAKETLAAIRALQAFLAQSSPPRTVLLMSDSTVACKWVLKSGTRAPKLIREEARKLADMLLRHKHTVIMRHVPGRLNWTADRLSRPGSYALDQGAPTEILLQASRRWGAVERDLSEAGAELFMPDWSGRMLLIPPYKLLGRVTQRLHMILPGGVNG</sequence>
<dbReference type="GO" id="GO:0003676">
    <property type="term" value="F:nucleic acid binding"/>
    <property type="evidence" value="ECO:0007669"/>
    <property type="project" value="InterPro"/>
</dbReference>
<keyword evidence="1" id="KW-0472">Membrane</keyword>
<dbReference type="PANTHER" id="PTHR33050">
    <property type="entry name" value="REVERSE TRANSCRIPTASE DOMAIN-CONTAINING PROTEIN"/>
    <property type="match status" value="1"/>
</dbReference>
<reference evidence="2" key="1">
    <citation type="submission" date="2021-05" db="EMBL/GenBank/DDBJ databases">
        <title>A free-living protist that lacks canonical eukaryotic 1 DNA replication and segregation systems.</title>
        <authorList>
            <person name="Salas-Leiva D.E."/>
            <person name="Tromer E.C."/>
            <person name="Curtis B.A."/>
            <person name="Jerlstrom-Hultqvist J."/>
            <person name="Kolisko M."/>
            <person name="Yi Z."/>
            <person name="Salas-Leiva J.S."/>
            <person name="Gallot-Lavallee L."/>
            <person name="Kops G.J.P.L."/>
            <person name="Archibald J.M."/>
            <person name="Simpson A.G.B."/>
            <person name="Roger A.J."/>
        </authorList>
    </citation>
    <scope>NUCLEOTIDE SEQUENCE</scope>
    <source>
        <strain evidence="2">BICM</strain>
    </source>
</reference>
<dbReference type="InterPro" id="IPR012337">
    <property type="entry name" value="RNaseH-like_sf"/>
</dbReference>
<dbReference type="PANTHER" id="PTHR33050:SF7">
    <property type="entry name" value="RIBONUCLEASE H"/>
    <property type="match status" value="1"/>
</dbReference>
<feature type="transmembrane region" description="Helical" evidence="1">
    <location>
        <begin position="34"/>
        <end position="51"/>
    </location>
</feature>
<keyword evidence="1" id="KW-0812">Transmembrane</keyword>
<dbReference type="InterPro" id="IPR036397">
    <property type="entry name" value="RNaseH_sf"/>
</dbReference>
<dbReference type="Proteomes" id="UP000717585">
    <property type="component" value="Unassembled WGS sequence"/>
</dbReference>
<dbReference type="Gene3D" id="3.30.420.10">
    <property type="entry name" value="Ribonuclease H-like superfamily/Ribonuclease H"/>
    <property type="match status" value="1"/>
</dbReference>
<keyword evidence="1" id="KW-1133">Transmembrane helix</keyword>
<name>A0A8J6B6N4_9EUKA</name>
<comment type="caution">
    <text evidence="2">The sequence shown here is derived from an EMBL/GenBank/DDBJ whole genome shotgun (WGS) entry which is preliminary data.</text>
</comment>